<accession>A0A1I6YDU0</accession>
<organism evidence="6 7">
    <name type="scientific">Algoriphagus locisalis</name>
    <dbReference type="NCBI Taxonomy" id="305507"/>
    <lineage>
        <taxon>Bacteria</taxon>
        <taxon>Pseudomonadati</taxon>
        <taxon>Bacteroidota</taxon>
        <taxon>Cytophagia</taxon>
        <taxon>Cytophagales</taxon>
        <taxon>Cyclobacteriaceae</taxon>
        <taxon>Algoriphagus</taxon>
    </lineage>
</organism>
<comment type="catalytic activity">
    <reaction evidence="4">
        <text>[thioredoxin]-disulfide + L-methionine + H2O = L-methionine (S)-S-oxide + [thioredoxin]-dithiol</text>
        <dbReference type="Rhea" id="RHEA:19993"/>
        <dbReference type="Rhea" id="RHEA-COMP:10698"/>
        <dbReference type="Rhea" id="RHEA-COMP:10700"/>
        <dbReference type="ChEBI" id="CHEBI:15377"/>
        <dbReference type="ChEBI" id="CHEBI:29950"/>
        <dbReference type="ChEBI" id="CHEBI:50058"/>
        <dbReference type="ChEBI" id="CHEBI:57844"/>
        <dbReference type="ChEBI" id="CHEBI:58772"/>
        <dbReference type="EC" id="1.8.4.11"/>
    </reaction>
</comment>
<dbReference type="RefSeq" id="WP_091691519.1">
    <property type="nucleotide sequence ID" value="NZ_FPBF01000001.1"/>
</dbReference>
<feature type="domain" description="Peptide methionine sulphoxide reductase MsrA" evidence="5">
    <location>
        <begin position="6"/>
        <end position="141"/>
    </location>
</feature>
<evidence type="ECO:0000256" key="2">
    <source>
        <dbReference type="ARBA" id="ARBA00023002"/>
    </source>
</evidence>
<dbReference type="STRING" id="305507.SAMN04489724_0950"/>
<name>A0A1I6YDU0_9BACT</name>
<dbReference type="Gene3D" id="3.30.1060.10">
    <property type="entry name" value="Peptide methionine sulphoxide reductase MsrA"/>
    <property type="match status" value="1"/>
</dbReference>
<evidence type="ECO:0000256" key="4">
    <source>
        <dbReference type="ARBA" id="ARBA00048782"/>
    </source>
</evidence>
<dbReference type="InterPro" id="IPR036509">
    <property type="entry name" value="Met_Sox_Rdtase_MsrA_sf"/>
</dbReference>
<evidence type="ECO:0000259" key="5">
    <source>
        <dbReference type="Pfam" id="PF01625"/>
    </source>
</evidence>
<dbReference type="InterPro" id="IPR002569">
    <property type="entry name" value="Met_Sox_Rdtase_MsrA_dom"/>
</dbReference>
<dbReference type="GO" id="GO:0008113">
    <property type="term" value="F:peptide-methionine (S)-S-oxide reductase activity"/>
    <property type="evidence" value="ECO:0007669"/>
    <property type="project" value="UniProtKB-EC"/>
</dbReference>
<sequence>MTEQKIGFGGGCHWCTEAVFQSIIGVSKVAQGWIASEDKNMSFSQAGIVSFNPENISLKALIEIHLLTHASAANHSFRKKYRSAIYYVDQEQKSAVEVAFSEAKFVLDENSITKILPLCEFRLNEEEFLNYYQKRPNAPFCQTYISPKLEMLRQRYTKQLN</sequence>
<dbReference type="AlphaFoldDB" id="A0A1I6YDU0"/>
<dbReference type="PANTHER" id="PTHR43774">
    <property type="entry name" value="PEPTIDE METHIONINE SULFOXIDE REDUCTASE"/>
    <property type="match status" value="1"/>
</dbReference>
<protein>
    <recommendedName>
        <fullName evidence="1">peptide-methionine (S)-S-oxide reductase</fullName>
        <ecNumber evidence="1">1.8.4.11</ecNumber>
    </recommendedName>
</protein>
<dbReference type="EC" id="1.8.4.11" evidence="1"/>
<keyword evidence="2" id="KW-0560">Oxidoreductase</keyword>
<dbReference type="Pfam" id="PF01625">
    <property type="entry name" value="PMSR"/>
    <property type="match status" value="1"/>
</dbReference>
<dbReference type="EMBL" id="FPBF01000001">
    <property type="protein sequence ID" value="SFT48511.1"/>
    <property type="molecule type" value="Genomic_DNA"/>
</dbReference>
<keyword evidence="7" id="KW-1185">Reference proteome</keyword>
<evidence type="ECO:0000256" key="1">
    <source>
        <dbReference type="ARBA" id="ARBA00012502"/>
    </source>
</evidence>
<evidence type="ECO:0000313" key="6">
    <source>
        <dbReference type="EMBL" id="SFT48511.1"/>
    </source>
</evidence>
<dbReference type="SUPFAM" id="SSF55068">
    <property type="entry name" value="Peptide methionine sulfoxide reductase"/>
    <property type="match status" value="1"/>
</dbReference>
<proteinExistence type="predicted"/>
<evidence type="ECO:0000313" key="7">
    <source>
        <dbReference type="Proteomes" id="UP000199673"/>
    </source>
</evidence>
<dbReference type="PANTHER" id="PTHR43774:SF1">
    <property type="entry name" value="PEPTIDE METHIONINE SULFOXIDE REDUCTASE MSRA 2"/>
    <property type="match status" value="1"/>
</dbReference>
<evidence type="ECO:0000256" key="3">
    <source>
        <dbReference type="ARBA" id="ARBA00047806"/>
    </source>
</evidence>
<comment type="catalytic activity">
    <reaction evidence="3">
        <text>L-methionyl-[protein] + [thioredoxin]-disulfide + H2O = L-methionyl-(S)-S-oxide-[protein] + [thioredoxin]-dithiol</text>
        <dbReference type="Rhea" id="RHEA:14217"/>
        <dbReference type="Rhea" id="RHEA-COMP:10698"/>
        <dbReference type="Rhea" id="RHEA-COMP:10700"/>
        <dbReference type="Rhea" id="RHEA-COMP:12313"/>
        <dbReference type="Rhea" id="RHEA-COMP:12315"/>
        <dbReference type="ChEBI" id="CHEBI:15377"/>
        <dbReference type="ChEBI" id="CHEBI:16044"/>
        <dbReference type="ChEBI" id="CHEBI:29950"/>
        <dbReference type="ChEBI" id="CHEBI:44120"/>
        <dbReference type="ChEBI" id="CHEBI:50058"/>
        <dbReference type="EC" id="1.8.4.11"/>
    </reaction>
</comment>
<gene>
    <name evidence="6" type="ORF">SAMN04489724_0950</name>
</gene>
<reference evidence="7" key="1">
    <citation type="submission" date="2016-10" db="EMBL/GenBank/DDBJ databases">
        <authorList>
            <person name="Varghese N."/>
            <person name="Submissions S."/>
        </authorList>
    </citation>
    <scope>NUCLEOTIDE SEQUENCE [LARGE SCALE GENOMIC DNA]</scope>
    <source>
        <strain evidence="7">DSM 23445</strain>
    </source>
</reference>
<dbReference type="OrthoDB" id="4174719at2"/>
<dbReference type="Proteomes" id="UP000199673">
    <property type="component" value="Unassembled WGS sequence"/>
</dbReference>